<dbReference type="EMBL" id="FUXX01000004">
    <property type="protein sequence ID" value="SKA58409.1"/>
    <property type="molecule type" value="Genomic_DNA"/>
</dbReference>
<dbReference type="Pfam" id="PF00455">
    <property type="entry name" value="DeoRC"/>
    <property type="match status" value="1"/>
</dbReference>
<dbReference type="SMART" id="SM00420">
    <property type="entry name" value="HTH_DEOR"/>
    <property type="match status" value="1"/>
</dbReference>
<dbReference type="PANTHER" id="PTHR30363:SF46">
    <property type="entry name" value="LYSR FAMILY TRANSCRIPTIONAL REGULATOR"/>
    <property type="match status" value="1"/>
</dbReference>
<dbReference type="GO" id="GO:0003677">
    <property type="term" value="F:DNA binding"/>
    <property type="evidence" value="ECO:0007669"/>
    <property type="project" value="UniProtKB-KW"/>
</dbReference>
<dbReference type="InterPro" id="IPR050313">
    <property type="entry name" value="Carb_Metab_HTH_regulators"/>
</dbReference>
<dbReference type="InterPro" id="IPR014036">
    <property type="entry name" value="DeoR-like_C"/>
</dbReference>
<dbReference type="SUPFAM" id="SSF46785">
    <property type="entry name" value="Winged helix' DNA-binding domain"/>
    <property type="match status" value="1"/>
</dbReference>
<dbReference type="AlphaFoldDB" id="A0A1T4V0C0"/>
<evidence type="ECO:0000259" key="4">
    <source>
        <dbReference type="PROSITE" id="PS51000"/>
    </source>
</evidence>
<dbReference type="Proteomes" id="UP000242432">
    <property type="component" value="Unassembled WGS sequence"/>
</dbReference>
<evidence type="ECO:0000256" key="2">
    <source>
        <dbReference type="ARBA" id="ARBA00023125"/>
    </source>
</evidence>
<evidence type="ECO:0000256" key="1">
    <source>
        <dbReference type="ARBA" id="ARBA00023015"/>
    </source>
</evidence>
<dbReference type="PANTHER" id="PTHR30363">
    <property type="entry name" value="HTH-TYPE TRANSCRIPTIONAL REGULATOR SRLR-RELATED"/>
    <property type="match status" value="1"/>
</dbReference>
<protein>
    <submittedName>
        <fullName evidence="5">Transcriptional regulator, DeoR family</fullName>
    </submittedName>
</protein>
<keyword evidence="1" id="KW-0805">Transcription regulation</keyword>
<dbReference type="Gene3D" id="1.10.10.10">
    <property type="entry name" value="Winged helix-like DNA-binding domain superfamily/Winged helix DNA-binding domain"/>
    <property type="match status" value="1"/>
</dbReference>
<dbReference type="SMART" id="SM01134">
    <property type="entry name" value="DeoRC"/>
    <property type="match status" value="1"/>
</dbReference>
<dbReference type="RefSeq" id="WP_031490952.1">
    <property type="nucleotide sequence ID" value="NZ_FUXX01000004.1"/>
</dbReference>
<dbReference type="PROSITE" id="PS00894">
    <property type="entry name" value="HTH_DEOR_1"/>
    <property type="match status" value="1"/>
</dbReference>
<feature type="domain" description="HTH deoR-type" evidence="4">
    <location>
        <begin position="2"/>
        <end position="57"/>
    </location>
</feature>
<evidence type="ECO:0000313" key="6">
    <source>
        <dbReference type="Proteomes" id="UP000242432"/>
    </source>
</evidence>
<accession>A0A1T4V0C0</accession>
<organism evidence="5 6">
    <name type="scientific">Succinivibrio dextrinosolvens DSM 3072</name>
    <dbReference type="NCBI Taxonomy" id="1123324"/>
    <lineage>
        <taxon>Bacteria</taxon>
        <taxon>Pseudomonadati</taxon>
        <taxon>Pseudomonadota</taxon>
        <taxon>Gammaproteobacteria</taxon>
        <taxon>Aeromonadales</taxon>
        <taxon>Succinivibrionaceae</taxon>
        <taxon>Succinivibrio</taxon>
    </lineage>
</organism>
<dbReference type="GO" id="GO:0003700">
    <property type="term" value="F:DNA-binding transcription factor activity"/>
    <property type="evidence" value="ECO:0007669"/>
    <property type="project" value="InterPro"/>
</dbReference>
<dbReference type="InterPro" id="IPR036388">
    <property type="entry name" value="WH-like_DNA-bd_sf"/>
</dbReference>
<keyword evidence="6" id="KW-1185">Reference proteome</keyword>
<keyword evidence="2" id="KW-0238">DNA-binding</keyword>
<dbReference type="InterPro" id="IPR001034">
    <property type="entry name" value="DeoR_HTH"/>
</dbReference>
<dbReference type="Pfam" id="PF08220">
    <property type="entry name" value="HTH_DeoR"/>
    <property type="match status" value="1"/>
</dbReference>
<proteinExistence type="predicted"/>
<keyword evidence="3" id="KW-0804">Transcription</keyword>
<evidence type="ECO:0000313" key="5">
    <source>
        <dbReference type="EMBL" id="SKA58409.1"/>
    </source>
</evidence>
<dbReference type="STRING" id="83771.SAMN02910357_01336"/>
<dbReference type="InterPro" id="IPR036390">
    <property type="entry name" value="WH_DNA-bd_sf"/>
</dbReference>
<dbReference type="PROSITE" id="PS51000">
    <property type="entry name" value="HTH_DEOR_2"/>
    <property type="match status" value="1"/>
</dbReference>
<dbReference type="InterPro" id="IPR037171">
    <property type="entry name" value="NagB/RpiA_transferase-like"/>
</dbReference>
<reference evidence="6" key="1">
    <citation type="submission" date="2017-02" db="EMBL/GenBank/DDBJ databases">
        <authorList>
            <person name="Varghese N."/>
            <person name="Submissions S."/>
        </authorList>
    </citation>
    <scope>NUCLEOTIDE SEQUENCE [LARGE SCALE GENOMIC DNA]</scope>
    <source>
        <strain evidence="6">DSM 3072</strain>
    </source>
</reference>
<name>A0A1T4V0C0_9GAMM</name>
<sequence length="250" mass="27122">MTQDRLQSILDYLKNHNLATVDDLVKVTGASAATIRRDLIKLNNDGTVYRVHGSVTLNNSVRQPTTSEKVGQHHEAKIRIANEAVKLVNSGNSLILDAGTTTIELARKLNNIPLKVITSDLNIGMLLSDNQNVSVVITGGELDSSSQSCIGEIARNVLSRLHPDYAFISCNAWDIKYGITAPTSDKANFKHDLIESGACTVLLADSSKYGKSQLFSVADIRDIDVIITDNNLPESVAEQIRSLGIKLILA</sequence>
<gene>
    <name evidence="5" type="ORF">SAMN02745213_00430</name>
</gene>
<evidence type="ECO:0000256" key="3">
    <source>
        <dbReference type="ARBA" id="ARBA00023163"/>
    </source>
</evidence>
<dbReference type="InterPro" id="IPR018356">
    <property type="entry name" value="Tscrpt_reg_HTH_DeoR_CS"/>
</dbReference>
<dbReference type="SUPFAM" id="SSF100950">
    <property type="entry name" value="NagB/RpiA/CoA transferase-like"/>
    <property type="match status" value="1"/>
</dbReference>